<keyword evidence="3 8" id="KW-0812">Transmembrane</keyword>
<keyword evidence="5 8" id="KW-1133">Transmembrane helix</keyword>
<name>A0A383U1K7_9FLAO</name>
<evidence type="ECO:0000256" key="3">
    <source>
        <dbReference type="ARBA" id="ARBA00022692"/>
    </source>
</evidence>
<proteinExistence type="inferred from homology"/>
<dbReference type="GO" id="GO:0065002">
    <property type="term" value="P:intracellular protein transmembrane transport"/>
    <property type="evidence" value="ECO:0007669"/>
    <property type="project" value="UniProtKB-UniRule"/>
</dbReference>
<sequence length="64" mass="7343">MKEIVDFVKGSYEEFANHVTWPKWDTLQSATIAVAVFTLILSLFLYGVDTLFSDIINGLYRLLK</sequence>
<keyword evidence="2 8" id="KW-0813">Transport</keyword>
<dbReference type="HAMAP" id="MF_00422">
    <property type="entry name" value="SecE"/>
    <property type="match status" value="1"/>
</dbReference>
<reference evidence="9 10" key="1">
    <citation type="submission" date="2018-09" db="EMBL/GenBank/DDBJ databases">
        <authorList>
            <consortium name="Pathogen Informatics"/>
        </authorList>
    </citation>
    <scope>NUCLEOTIDE SEQUENCE [LARGE SCALE GENOMIC DNA]</scope>
    <source>
        <strain evidence="9 10">OH-22767</strain>
    </source>
</reference>
<dbReference type="OrthoDB" id="9810735at2"/>
<dbReference type="GO" id="GO:0043952">
    <property type="term" value="P:protein transport by the Sec complex"/>
    <property type="evidence" value="ECO:0007669"/>
    <property type="project" value="UniProtKB-UniRule"/>
</dbReference>
<evidence type="ECO:0000256" key="8">
    <source>
        <dbReference type="HAMAP-Rule" id="MF_00422"/>
    </source>
</evidence>
<dbReference type="NCBIfam" id="TIGR00964">
    <property type="entry name" value="secE_bact"/>
    <property type="match status" value="1"/>
</dbReference>
<dbReference type="InterPro" id="IPR005807">
    <property type="entry name" value="SecE_bac"/>
</dbReference>
<organism evidence="9 10">
    <name type="scientific">Candidatus Ornithobacterium hominis</name>
    <dbReference type="NCBI Taxonomy" id="2497989"/>
    <lineage>
        <taxon>Bacteria</taxon>
        <taxon>Pseudomonadati</taxon>
        <taxon>Bacteroidota</taxon>
        <taxon>Flavobacteriia</taxon>
        <taxon>Flavobacteriales</taxon>
        <taxon>Weeksellaceae</taxon>
        <taxon>Ornithobacterium</taxon>
    </lineage>
</organism>
<evidence type="ECO:0000313" key="10">
    <source>
        <dbReference type="Proteomes" id="UP000262142"/>
    </source>
</evidence>
<dbReference type="GO" id="GO:0009306">
    <property type="term" value="P:protein secretion"/>
    <property type="evidence" value="ECO:0007669"/>
    <property type="project" value="UniProtKB-UniRule"/>
</dbReference>
<comment type="function">
    <text evidence="8">Essential subunit of the Sec protein translocation channel SecYEG. Clamps together the 2 halves of SecY. May contact the channel plug during translocation.</text>
</comment>
<evidence type="ECO:0000256" key="1">
    <source>
        <dbReference type="ARBA" id="ARBA00004370"/>
    </source>
</evidence>
<dbReference type="Gene3D" id="1.20.5.1030">
    <property type="entry name" value="Preprotein translocase secy subunit"/>
    <property type="match status" value="1"/>
</dbReference>
<dbReference type="InterPro" id="IPR038379">
    <property type="entry name" value="SecE_sf"/>
</dbReference>
<evidence type="ECO:0000256" key="2">
    <source>
        <dbReference type="ARBA" id="ARBA00022448"/>
    </source>
</evidence>
<dbReference type="Pfam" id="PF00584">
    <property type="entry name" value="SecE"/>
    <property type="match status" value="1"/>
</dbReference>
<keyword evidence="10" id="KW-1185">Reference proteome</keyword>
<dbReference type="Proteomes" id="UP000262142">
    <property type="component" value="Unassembled WGS sequence"/>
</dbReference>
<dbReference type="EMBL" id="UNSC01000005">
    <property type="protein sequence ID" value="SZD73400.1"/>
    <property type="molecule type" value="Genomic_DNA"/>
</dbReference>
<evidence type="ECO:0000313" key="9">
    <source>
        <dbReference type="EMBL" id="SZD73400.1"/>
    </source>
</evidence>
<keyword evidence="7 8" id="KW-0472">Membrane</keyword>
<dbReference type="InterPro" id="IPR001901">
    <property type="entry name" value="Translocase_SecE/Sec61-g"/>
</dbReference>
<keyword evidence="8" id="KW-1003">Cell membrane</keyword>
<comment type="similarity">
    <text evidence="8">Belongs to the SecE/SEC61-gamma family.</text>
</comment>
<evidence type="ECO:0000256" key="5">
    <source>
        <dbReference type="ARBA" id="ARBA00022989"/>
    </source>
</evidence>
<dbReference type="RefSeq" id="WP_119058164.1">
    <property type="nucleotide sequence ID" value="NZ_UNSC01000005.1"/>
</dbReference>
<accession>A0A383U1K7</accession>
<protein>
    <recommendedName>
        <fullName evidence="8">Protein translocase subunit SecE</fullName>
    </recommendedName>
</protein>
<evidence type="ECO:0000256" key="6">
    <source>
        <dbReference type="ARBA" id="ARBA00023010"/>
    </source>
</evidence>
<evidence type="ECO:0000256" key="4">
    <source>
        <dbReference type="ARBA" id="ARBA00022927"/>
    </source>
</evidence>
<comment type="subunit">
    <text evidence="8">Component of the Sec protein translocase complex. Heterotrimer consisting of SecY, SecE and SecG subunits. The heterotrimers can form oligomers, although 1 heterotrimer is thought to be able to translocate proteins. Interacts with the ribosome. Interacts with SecDF, and other proteins may be involved. Interacts with SecA.</text>
</comment>
<feature type="transmembrane region" description="Helical" evidence="8">
    <location>
        <begin position="30"/>
        <end position="52"/>
    </location>
</feature>
<evidence type="ECO:0000256" key="7">
    <source>
        <dbReference type="ARBA" id="ARBA00023136"/>
    </source>
</evidence>
<comment type="subcellular location">
    <subcellularLocation>
        <location evidence="8">Cell membrane</location>
        <topology evidence="8">Single-pass membrane protein</topology>
    </subcellularLocation>
    <subcellularLocation>
        <location evidence="1">Membrane</location>
    </subcellularLocation>
</comment>
<dbReference type="GO" id="GO:0008320">
    <property type="term" value="F:protein transmembrane transporter activity"/>
    <property type="evidence" value="ECO:0007669"/>
    <property type="project" value="UniProtKB-UniRule"/>
</dbReference>
<keyword evidence="6 8" id="KW-0811">Translocation</keyword>
<gene>
    <name evidence="9" type="primary">secG</name>
    <name evidence="8" type="synonym">secE</name>
    <name evidence="9" type="ORF">SAMEA104719789_01212</name>
</gene>
<dbReference type="AlphaFoldDB" id="A0A383U1K7"/>
<keyword evidence="4 8" id="KW-0653">Protein transport</keyword>
<dbReference type="GO" id="GO:0006605">
    <property type="term" value="P:protein targeting"/>
    <property type="evidence" value="ECO:0007669"/>
    <property type="project" value="UniProtKB-UniRule"/>
</dbReference>
<dbReference type="GO" id="GO:0005886">
    <property type="term" value="C:plasma membrane"/>
    <property type="evidence" value="ECO:0007669"/>
    <property type="project" value="UniProtKB-SubCell"/>
</dbReference>